<evidence type="ECO:0000256" key="3">
    <source>
        <dbReference type="ARBA" id="ARBA00023125"/>
    </source>
</evidence>
<dbReference type="CDD" id="cd06986">
    <property type="entry name" value="cupin_MmsR-like_N"/>
    <property type="match status" value="1"/>
</dbReference>
<keyword evidence="5" id="KW-0804">Transcription</keyword>
<dbReference type="PANTHER" id="PTHR46796">
    <property type="entry name" value="HTH-TYPE TRANSCRIPTIONAL ACTIVATOR RHAS-RELATED"/>
    <property type="match status" value="1"/>
</dbReference>
<accession>A0A9D1CK76</accession>
<dbReference type="GO" id="GO:0043565">
    <property type="term" value="F:sequence-specific DNA binding"/>
    <property type="evidence" value="ECO:0007669"/>
    <property type="project" value="InterPro"/>
</dbReference>
<dbReference type="Gene3D" id="2.60.120.280">
    <property type="entry name" value="Regulatory protein AraC"/>
    <property type="match status" value="1"/>
</dbReference>
<dbReference type="EMBL" id="DVFI01000104">
    <property type="protein sequence ID" value="HIQ63439.1"/>
    <property type="molecule type" value="Genomic_DNA"/>
</dbReference>
<dbReference type="SUPFAM" id="SSF46689">
    <property type="entry name" value="Homeodomain-like"/>
    <property type="match status" value="2"/>
</dbReference>
<gene>
    <name evidence="7" type="ORF">IAA66_07615</name>
</gene>
<keyword evidence="2" id="KW-0805">Transcription regulation</keyword>
<organism evidence="7 8">
    <name type="scientific">Candidatus Avichristensenella intestinipullorum</name>
    <dbReference type="NCBI Taxonomy" id="2840693"/>
    <lineage>
        <taxon>Bacteria</taxon>
        <taxon>Bacillati</taxon>
        <taxon>Bacillota</taxon>
        <taxon>Clostridia</taxon>
        <taxon>Candidatus Avichristensenella</taxon>
    </lineage>
</organism>
<evidence type="ECO:0000256" key="4">
    <source>
        <dbReference type="ARBA" id="ARBA00023159"/>
    </source>
</evidence>
<dbReference type="InterPro" id="IPR050204">
    <property type="entry name" value="AraC_XylS_family_regulators"/>
</dbReference>
<evidence type="ECO:0000313" key="8">
    <source>
        <dbReference type="Proteomes" id="UP000886819"/>
    </source>
</evidence>
<dbReference type="Pfam" id="PF12833">
    <property type="entry name" value="HTH_18"/>
    <property type="match status" value="1"/>
</dbReference>
<keyword evidence="4" id="KW-0010">Activator</keyword>
<dbReference type="InterPro" id="IPR003313">
    <property type="entry name" value="AraC-bd"/>
</dbReference>
<dbReference type="SUPFAM" id="SSF51215">
    <property type="entry name" value="Regulatory protein AraC"/>
    <property type="match status" value="1"/>
</dbReference>
<feature type="domain" description="HTH araC/xylS-type" evidence="6">
    <location>
        <begin position="177"/>
        <end position="275"/>
    </location>
</feature>
<dbReference type="AlphaFoldDB" id="A0A9D1CK76"/>
<keyword evidence="1" id="KW-0963">Cytoplasm</keyword>
<dbReference type="InterPro" id="IPR009057">
    <property type="entry name" value="Homeodomain-like_sf"/>
</dbReference>
<name>A0A9D1CK76_9FIRM</name>
<dbReference type="Gene3D" id="1.10.10.60">
    <property type="entry name" value="Homeodomain-like"/>
    <property type="match status" value="2"/>
</dbReference>
<dbReference type="PROSITE" id="PS00041">
    <property type="entry name" value="HTH_ARAC_FAMILY_1"/>
    <property type="match status" value="1"/>
</dbReference>
<keyword evidence="3" id="KW-0238">DNA-binding</keyword>
<dbReference type="PROSITE" id="PS01124">
    <property type="entry name" value="HTH_ARAC_FAMILY_2"/>
    <property type="match status" value="1"/>
</dbReference>
<dbReference type="InterPro" id="IPR018062">
    <property type="entry name" value="HTH_AraC-typ_CS"/>
</dbReference>
<proteinExistence type="predicted"/>
<evidence type="ECO:0000259" key="6">
    <source>
        <dbReference type="PROSITE" id="PS01124"/>
    </source>
</evidence>
<dbReference type="InterPro" id="IPR037923">
    <property type="entry name" value="HTH-like"/>
</dbReference>
<evidence type="ECO:0000313" key="7">
    <source>
        <dbReference type="EMBL" id="HIQ63439.1"/>
    </source>
</evidence>
<dbReference type="PANTHER" id="PTHR46796:SF13">
    <property type="entry name" value="HTH-TYPE TRANSCRIPTIONAL ACTIVATOR RHAS"/>
    <property type="match status" value="1"/>
</dbReference>
<reference evidence="7" key="1">
    <citation type="submission" date="2020-10" db="EMBL/GenBank/DDBJ databases">
        <authorList>
            <person name="Gilroy R."/>
        </authorList>
    </citation>
    <scope>NUCLEOTIDE SEQUENCE</scope>
    <source>
        <strain evidence="7">ChiHile30-977</strain>
    </source>
</reference>
<comment type="caution">
    <text evidence="7">The sequence shown here is derived from an EMBL/GenBank/DDBJ whole genome shotgun (WGS) entry which is preliminary data.</text>
</comment>
<evidence type="ECO:0000256" key="1">
    <source>
        <dbReference type="ARBA" id="ARBA00022490"/>
    </source>
</evidence>
<reference evidence="7" key="2">
    <citation type="journal article" date="2021" name="PeerJ">
        <title>Extensive microbial diversity within the chicken gut microbiome revealed by metagenomics and culture.</title>
        <authorList>
            <person name="Gilroy R."/>
            <person name="Ravi A."/>
            <person name="Getino M."/>
            <person name="Pursley I."/>
            <person name="Horton D.L."/>
            <person name="Alikhan N.F."/>
            <person name="Baker D."/>
            <person name="Gharbi K."/>
            <person name="Hall N."/>
            <person name="Watson M."/>
            <person name="Adriaenssens E.M."/>
            <person name="Foster-Nyarko E."/>
            <person name="Jarju S."/>
            <person name="Secka A."/>
            <person name="Antonio M."/>
            <person name="Oren A."/>
            <person name="Chaudhuri R.R."/>
            <person name="La Ragione R."/>
            <person name="Hildebrand F."/>
            <person name="Pallen M.J."/>
        </authorList>
    </citation>
    <scope>NUCLEOTIDE SEQUENCE</scope>
    <source>
        <strain evidence="7">ChiHile30-977</strain>
    </source>
</reference>
<sequence>MDEGLYKHSFKTPERPLASLSVYNTGLQRCEPDCAWGPGVRDHYLIHYVIAGRGSYTLRGRTYALSAGDMFLAPPEERIAYRADAQEPWEYCWVGFHGLDARLLLEQTGFAPERPVLHFEERETPCALLLDIYHARGGRAFEAARMTGRLYAFLAWLMENAHTERPGARRPGEEHVRRACAFIANNFADAITVEDIARSVGVCRSRLHCVFQQAMEISPAQYLARFRIRQACRLLRETDLSVKAVAYSVGYEDPLYFSRRFREIMGCPPSRYAQQEASGAADAR</sequence>
<evidence type="ECO:0000256" key="2">
    <source>
        <dbReference type="ARBA" id="ARBA00023015"/>
    </source>
</evidence>
<dbReference type="SMART" id="SM00342">
    <property type="entry name" value="HTH_ARAC"/>
    <property type="match status" value="1"/>
</dbReference>
<protein>
    <submittedName>
        <fullName evidence="7">AraC family transcriptional regulator</fullName>
    </submittedName>
</protein>
<dbReference type="Pfam" id="PF02311">
    <property type="entry name" value="AraC_binding"/>
    <property type="match status" value="1"/>
</dbReference>
<dbReference type="InterPro" id="IPR018060">
    <property type="entry name" value="HTH_AraC"/>
</dbReference>
<dbReference type="GO" id="GO:0003700">
    <property type="term" value="F:DNA-binding transcription factor activity"/>
    <property type="evidence" value="ECO:0007669"/>
    <property type="project" value="InterPro"/>
</dbReference>
<evidence type="ECO:0000256" key="5">
    <source>
        <dbReference type="ARBA" id="ARBA00023163"/>
    </source>
</evidence>
<dbReference type="Proteomes" id="UP000886819">
    <property type="component" value="Unassembled WGS sequence"/>
</dbReference>